<reference evidence="8" key="1">
    <citation type="journal article" date="2021" name="PeerJ">
        <title>Extensive microbial diversity within the chicken gut microbiome revealed by metagenomics and culture.</title>
        <authorList>
            <person name="Gilroy R."/>
            <person name="Ravi A."/>
            <person name="Getino M."/>
            <person name="Pursley I."/>
            <person name="Horton D.L."/>
            <person name="Alikhan N.F."/>
            <person name="Baker D."/>
            <person name="Gharbi K."/>
            <person name="Hall N."/>
            <person name="Watson M."/>
            <person name="Adriaenssens E.M."/>
            <person name="Foster-Nyarko E."/>
            <person name="Jarju S."/>
            <person name="Secka A."/>
            <person name="Antonio M."/>
            <person name="Oren A."/>
            <person name="Chaudhuri R.R."/>
            <person name="La Ragione R."/>
            <person name="Hildebrand F."/>
            <person name="Pallen M.J."/>
        </authorList>
    </citation>
    <scope>NUCLEOTIDE SEQUENCE</scope>
    <source>
        <strain evidence="8">ChiGjej1B1-14440</strain>
    </source>
</reference>
<dbReference type="SMART" id="SM00640">
    <property type="entry name" value="Glyco_32"/>
    <property type="match status" value="1"/>
</dbReference>
<dbReference type="PANTHER" id="PTHR43101">
    <property type="entry name" value="BETA-FRUCTOSIDASE"/>
    <property type="match status" value="1"/>
</dbReference>
<dbReference type="InterPro" id="IPR051214">
    <property type="entry name" value="GH32_Enzymes"/>
</dbReference>
<dbReference type="InterPro" id="IPR013189">
    <property type="entry name" value="Glyco_hydro_32_C"/>
</dbReference>
<feature type="domain" description="Glycosyl hydrolase family 32 C-terminal" evidence="7">
    <location>
        <begin position="378"/>
        <end position="422"/>
    </location>
</feature>
<dbReference type="SUPFAM" id="SSF75005">
    <property type="entry name" value="Arabinanase/levansucrase/invertase"/>
    <property type="match status" value="1"/>
</dbReference>
<keyword evidence="4 5" id="KW-0326">Glycosidase</keyword>
<dbReference type="InterPro" id="IPR013320">
    <property type="entry name" value="ConA-like_dom_sf"/>
</dbReference>
<dbReference type="EMBL" id="DXET01000044">
    <property type="protein sequence ID" value="HIX80684.1"/>
    <property type="molecule type" value="Genomic_DNA"/>
</dbReference>
<dbReference type="SUPFAM" id="SSF49899">
    <property type="entry name" value="Concanavalin A-like lectins/glucanases"/>
    <property type="match status" value="1"/>
</dbReference>
<evidence type="ECO:0000259" key="6">
    <source>
        <dbReference type="Pfam" id="PF00251"/>
    </source>
</evidence>
<evidence type="ECO:0000313" key="8">
    <source>
        <dbReference type="EMBL" id="HIX80684.1"/>
    </source>
</evidence>
<comment type="caution">
    <text evidence="8">The sequence shown here is derived from an EMBL/GenBank/DDBJ whole genome shotgun (WGS) entry which is preliminary data.</text>
</comment>
<dbReference type="Pfam" id="PF08244">
    <property type="entry name" value="Glyco_hydro_32C"/>
    <property type="match status" value="1"/>
</dbReference>
<dbReference type="Gene3D" id="2.60.120.560">
    <property type="entry name" value="Exo-inulinase, domain 1"/>
    <property type="match status" value="1"/>
</dbReference>
<dbReference type="CDD" id="cd08996">
    <property type="entry name" value="GH32_FFase"/>
    <property type="match status" value="1"/>
</dbReference>
<sequence>MHPKYHLTAPKHWINDPNGFIYYQGNYHLFYQYFPYENRWGTMHWGHAISKDLINWQDLGIALYPSKNFDANGCFSGSSIAIDNKMYIYYTSVRYTKTNPENIHTTLTGDEFLSSQSMIISENGFKFDNLNSKKIIIPVFEEGQIGHPTHTRDPKVWYHDNKYYMVLASKYLDETNNYNGQLLFYNSTDGKDWKYVNNYRGLKYGDMWECPDIFNVDGQDILIMSPERTNKDGYPSHGRITTINFDHENCKLEITGPLNYLDYGLDLYAPQSTIDEDGRRIYVAWMRMPAPDDENWIGLITYPRIITYRNNHIYSDIHPNVDNLFVSETNDFNNEIACKITTKLDIGDYLNIGGYQISFDGKLNIDRSLVYNYDAGLKQLSSPKLDKCELKIFYDQHIIEIYINNGEYVLSNIVYNLSNDINSNTNFTIYKK</sequence>
<dbReference type="InterPro" id="IPR023296">
    <property type="entry name" value="Glyco_hydro_beta-prop_sf"/>
</dbReference>
<evidence type="ECO:0000256" key="5">
    <source>
        <dbReference type="RuleBase" id="RU362110"/>
    </source>
</evidence>
<evidence type="ECO:0000256" key="3">
    <source>
        <dbReference type="ARBA" id="ARBA00022801"/>
    </source>
</evidence>
<evidence type="ECO:0000256" key="2">
    <source>
        <dbReference type="ARBA" id="ARBA00012758"/>
    </source>
</evidence>
<gene>
    <name evidence="8" type="ORF">H9980_01785</name>
</gene>
<comment type="similarity">
    <text evidence="1 5">Belongs to the glycosyl hydrolase 32 family.</text>
</comment>
<dbReference type="GO" id="GO:0004564">
    <property type="term" value="F:beta-fructofuranosidase activity"/>
    <property type="evidence" value="ECO:0007669"/>
    <property type="project" value="UniProtKB-EC"/>
</dbReference>
<dbReference type="Pfam" id="PF00251">
    <property type="entry name" value="Glyco_hydro_32N"/>
    <property type="match status" value="1"/>
</dbReference>
<dbReference type="AlphaFoldDB" id="A0A9D2BMJ3"/>
<dbReference type="Proteomes" id="UP000886724">
    <property type="component" value="Unassembled WGS sequence"/>
</dbReference>
<keyword evidence="3 5" id="KW-0378">Hydrolase</keyword>
<proteinExistence type="inferred from homology"/>
<reference evidence="8" key="2">
    <citation type="submission" date="2021-04" db="EMBL/GenBank/DDBJ databases">
        <authorList>
            <person name="Gilroy R."/>
        </authorList>
    </citation>
    <scope>NUCLEOTIDE SEQUENCE</scope>
    <source>
        <strain evidence="8">ChiGjej1B1-14440</strain>
    </source>
</reference>
<organism evidence="8 9">
    <name type="scientific">Candidatus Erysipelatoclostridium merdavium</name>
    <dbReference type="NCBI Taxonomy" id="2838566"/>
    <lineage>
        <taxon>Bacteria</taxon>
        <taxon>Bacillati</taxon>
        <taxon>Bacillota</taxon>
        <taxon>Erysipelotrichia</taxon>
        <taxon>Erysipelotrichales</taxon>
        <taxon>Erysipelotrichales incertae sedis</taxon>
    </lineage>
</organism>
<dbReference type="InterPro" id="IPR001362">
    <property type="entry name" value="Glyco_hydro_32"/>
</dbReference>
<dbReference type="Gene3D" id="2.115.10.20">
    <property type="entry name" value="Glycosyl hydrolase domain, family 43"/>
    <property type="match status" value="1"/>
</dbReference>
<evidence type="ECO:0000259" key="7">
    <source>
        <dbReference type="Pfam" id="PF08244"/>
    </source>
</evidence>
<dbReference type="InterPro" id="IPR013148">
    <property type="entry name" value="Glyco_hydro_32_N"/>
</dbReference>
<feature type="domain" description="Glycosyl hydrolase family 32 N-terminal" evidence="6">
    <location>
        <begin position="6"/>
        <end position="312"/>
    </location>
</feature>
<dbReference type="EC" id="3.2.1.26" evidence="2"/>
<evidence type="ECO:0000256" key="1">
    <source>
        <dbReference type="ARBA" id="ARBA00009902"/>
    </source>
</evidence>
<name>A0A9D2BMJ3_9FIRM</name>
<evidence type="ECO:0000313" key="9">
    <source>
        <dbReference type="Proteomes" id="UP000886724"/>
    </source>
</evidence>
<evidence type="ECO:0000256" key="4">
    <source>
        <dbReference type="ARBA" id="ARBA00023295"/>
    </source>
</evidence>
<dbReference type="GO" id="GO:0005975">
    <property type="term" value="P:carbohydrate metabolic process"/>
    <property type="evidence" value="ECO:0007669"/>
    <property type="project" value="InterPro"/>
</dbReference>
<accession>A0A9D2BMJ3</accession>
<dbReference type="PANTHER" id="PTHR43101:SF1">
    <property type="entry name" value="BETA-FRUCTOSIDASE"/>
    <property type="match status" value="1"/>
</dbReference>
<protein>
    <recommendedName>
        <fullName evidence="2">beta-fructofuranosidase</fullName>
        <ecNumber evidence="2">3.2.1.26</ecNumber>
    </recommendedName>
</protein>